<comment type="caution">
    <text evidence="10">Lacks conserved residue(s) required for the propagation of feature annotation.</text>
</comment>
<keyword evidence="4 10" id="KW-0808">Transferase</keyword>
<keyword evidence="5 10" id="KW-0812">Transmembrane</keyword>
<dbReference type="PANTHER" id="PTHR12646">
    <property type="entry name" value="NOT56 - RELATED"/>
    <property type="match status" value="1"/>
</dbReference>
<proteinExistence type="predicted"/>
<dbReference type="UniPathway" id="UPA00378"/>
<comment type="function">
    <text evidence="10">Dol-P-Man:Man(5)GlcNAc(2)-PP-Dol alpha-1,3-mannosyltransferase that operates in the biosynthetic pathway of dolichol-linked oligosaccharides, the glycan precursors employed in protein asparagine (N)-glycosylation. The assembly of dolichol-linked oligosaccharides begins on the cytosolic side of the endoplasmic reticulum membrane and finishes in its lumen. The sequential addition of sugars to dolichol pyrophosphate produces dolichol-linked oligosaccharides containing fourteen sugars, including two GlcNAcs, nine mannoses and three glucoses. Once assembled, the oligosaccharide is transferred from the lipid to nascent proteins by oligosaccharyltransferases. In the lumen of the endoplasmic reticulum, adds the first dolichyl beta-D-mannosyl phosphate derived mannose in an alpha-1,3 linkage to Man(5)GlcNAc(2)-PP-dolichol to produce Man(6)GlcNAc(2)-PP-dolichol.</text>
</comment>
<dbReference type="STRING" id="8167.A0A484CPX4"/>
<dbReference type="PANTHER" id="PTHR12646:SF0">
    <property type="entry name" value="DOL-P-MAN:MAN(5)GLCNAC(2)-PP-DOL ALPHA-1,3-MANNOSYLTRANSFERASE"/>
    <property type="match status" value="1"/>
</dbReference>
<comment type="catalytic activity">
    <reaction evidence="9 10">
        <text>an alpha-D-Man-(1-&gt;2)-alpha-D-Man-(1-&gt;2)-alpha-D-Man-(1-&gt;3)-[alpha-D-Man-(1-&gt;6)]-beta-D-Man-(1-&gt;4)-beta-D-GlcNAc-(1-&gt;4)-alpha-D-GlcNAc-diphospho-di-trans,poly-cis-dolichol + a di-trans,poly-cis-dolichyl beta-D-mannosyl phosphate = an alpha-D-Man-(1-&gt;2)-alpha-D-Man-(1-&gt;2)-alpha-D-Man-(1-&gt;3)-[alpha-D-Man-(1-&gt;3)-alpha-D-Man-(1-&gt;6)]-beta-D-Man-(1-&gt;4)-beta-D-GlcNAc-(1-&gt;4)-alpha-D-GlcNAc-diphospho-di-trans,poly-cis-dolichol + a di-trans,poly-cis-dolichyl phosphate + H(+)</text>
        <dbReference type="Rhea" id="RHEA:29527"/>
        <dbReference type="Rhea" id="RHEA-COMP:19498"/>
        <dbReference type="Rhea" id="RHEA-COMP:19501"/>
        <dbReference type="Rhea" id="RHEA-COMP:19516"/>
        <dbReference type="Rhea" id="RHEA-COMP:19517"/>
        <dbReference type="ChEBI" id="CHEBI:15378"/>
        <dbReference type="ChEBI" id="CHEBI:57683"/>
        <dbReference type="ChEBI" id="CHEBI:58211"/>
        <dbReference type="ChEBI" id="CHEBI:132515"/>
        <dbReference type="ChEBI" id="CHEBI:132516"/>
        <dbReference type="EC" id="2.4.1.258"/>
    </reaction>
    <physiologicalReaction direction="left-to-right" evidence="9 10">
        <dbReference type="Rhea" id="RHEA:29528"/>
    </physiologicalReaction>
</comment>
<reference evidence="11 12" key="1">
    <citation type="submission" date="2019-01" db="EMBL/GenBank/DDBJ databases">
        <title>A chromosome-scale genome assembly of the yellow perch, Perca flavescens.</title>
        <authorList>
            <person name="Feron R."/>
            <person name="Morvezen R."/>
            <person name="Bestin A."/>
            <person name="Haffray P."/>
            <person name="Klopp C."/>
            <person name="Zahm M."/>
            <person name="Cabau C."/>
            <person name="Roques C."/>
            <person name="Donnadieu C."/>
            <person name="Bouchez O."/>
            <person name="Christie M."/>
            <person name="Larson W."/>
            <person name="Guiguen Y."/>
        </authorList>
    </citation>
    <scope>NUCLEOTIDE SEQUENCE [LARGE SCALE GENOMIC DNA]</scope>
    <source>
        <strain evidence="11">YP-PL-M2</strain>
        <tissue evidence="11">Blood</tissue>
    </source>
</reference>
<dbReference type="GO" id="GO:0005789">
    <property type="term" value="C:endoplasmic reticulum membrane"/>
    <property type="evidence" value="ECO:0007669"/>
    <property type="project" value="UniProtKB-SubCell"/>
</dbReference>
<comment type="caution">
    <text evidence="11">The sequence shown here is derived from an EMBL/GenBank/DDBJ whole genome shotgun (WGS) entry which is preliminary data.</text>
</comment>
<evidence type="ECO:0000256" key="7">
    <source>
        <dbReference type="ARBA" id="ARBA00022989"/>
    </source>
</evidence>
<organism evidence="11 12">
    <name type="scientific">Perca flavescens</name>
    <name type="common">American yellow perch</name>
    <name type="synonym">Morone flavescens</name>
    <dbReference type="NCBI Taxonomy" id="8167"/>
    <lineage>
        <taxon>Eukaryota</taxon>
        <taxon>Metazoa</taxon>
        <taxon>Chordata</taxon>
        <taxon>Craniata</taxon>
        <taxon>Vertebrata</taxon>
        <taxon>Euteleostomi</taxon>
        <taxon>Actinopterygii</taxon>
        <taxon>Neopterygii</taxon>
        <taxon>Teleostei</taxon>
        <taxon>Neoteleostei</taxon>
        <taxon>Acanthomorphata</taxon>
        <taxon>Eupercaria</taxon>
        <taxon>Perciformes</taxon>
        <taxon>Percoidei</taxon>
        <taxon>Percidae</taxon>
        <taxon>Percinae</taxon>
        <taxon>Perca</taxon>
    </lineage>
</organism>
<feature type="transmembrane region" description="Helical" evidence="10">
    <location>
        <begin position="20"/>
        <end position="40"/>
    </location>
</feature>
<dbReference type="Pfam" id="PF05208">
    <property type="entry name" value="ALG3"/>
    <property type="match status" value="1"/>
</dbReference>
<evidence type="ECO:0000313" key="11">
    <source>
        <dbReference type="EMBL" id="TDH05496.1"/>
    </source>
</evidence>
<evidence type="ECO:0000256" key="3">
    <source>
        <dbReference type="ARBA" id="ARBA00022676"/>
    </source>
</evidence>
<dbReference type="EMBL" id="SCKG01000012">
    <property type="protein sequence ID" value="TDH05496.1"/>
    <property type="molecule type" value="Genomic_DNA"/>
</dbReference>
<evidence type="ECO:0000256" key="9">
    <source>
        <dbReference type="ARBA" id="ARBA00049506"/>
    </source>
</evidence>
<protein>
    <recommendedName>
        <fullName evidence="10">Dol-P-Man:Man(5)GlcNAc(2)-PP-Dol alpha-1,3-mannosyltransferase</fullName>
        <ecNumber evidence="10">2.4.1.258</ecNumber>
    </recommendedName>
    <alternativeName>
        <fullName evidence="10">Dol-P-Man-dependent alpha(1-3)-mannosyltransferase</fullName>
    </alternativeName>
</protein>
<evidence type="ECO:0000256" key="10">
    <source>
        <dbReference type="RuleBase" id="RU364047"/>
    </source>
</evidence>
<evidence type="ECO:0000256" key="4">
    <source>
        <dbReference type="ARBA" id="ARBA00022679"/>
    </source>
</evidence>
<dbReference type="GO" id="GO:0052925">
    <property type="term" value="F:dol-P-Man:Man(5)GlcNAc(2)-PP-Dol alpha-1,3-mannosyltransferase activity"/>
    <property type="evidence" value="ECO:0007669"/>
    <property type="project" value="UniProtKB-EC"/>
</dbReference>
<feature type="transmembrane region" description="Helical" evidence="10">
    <location>
        <begin position="105"/>
        <end position="123"/>
    </location>
</feature>
<dbReference type="Proteomes" id="UP000295070">
    <property type="component" value="Chromosome 12"/>
</dbReference>
<keyword evidence="6 10" id="KW-0256">Endoplasmic reticulum</keyword>
<evidence type="ECO:0000256" key="2">
    <source>
        <dbReference type="ARBA" id="ARBA00004922"/>
    </source>
</evidence>
<evidence type="ECO:0000256" key="5">
    <source>
        <dbReference type="ARBA" id="ARBA00022692"/>
    </source>
</evidence>
<dbReference type="EC" id="2.4.1.258" evidence="10"/>
<name>A0A484CPX4_PERFV</name>
<evidence type="ECO:0000256" key="1">
    <source>
        <dbReference type="ARBA" id="ARBA00004477"/>
    </source>
</evidence>
<dbReference type="AlphaFoldDB" id="A0A484CPX4"/>
<comment type="subcellular location">
    <subcellularLocation>
        <location evidence="1 10">Endoplasmic reticulum membrane</location>
        <topology evidence="1 10">Multi-pass membrane protein</topology>
    </subcellularLocation>
</comment>
<keyword evidence="12" id="KW-1185">Reference proteome</keyword>
<keyword evidence="8 10" id="KW-0472">Membrane</keyword>
<gene>
    <name evidence="11" type="ORF">EPR50_G00123090</name>
</gene>
<accession>A0A484CPX4</accession>
<evidence type="ECO:0000313" key="12">
    <source>
        <dbReference type="Proteomes" id="UP000295070"/>
    </source>
</evidence>
<keyword evidence="3 10" id="KW-0328">Glycosyltransferase</keyword>
<keyword evidence="7 10" id="KW-1133">Transmembrane helix</keyword>
<sequence>MRYVMKLQLKLLSSSLSDSLAVSVKMNVLLFAPGLLFLLLSEFGLIRTISKLSLCAGIQLLLGLPFLLENPVGYISRAFDLGRQFMFKWTVNWRFLPEWFFLNRYFHLLLLAAHLLTLLLFALRRWKRPGESIFELLKEPSKRKTPAQKNTVDHILLFHLNLLLLFLKGQISIVRNTTTFTVRCQI</sequence>
<comment type="pathway">
    <text evidence="2 10">Protein modification; protein glycosylation.</text>
</comment>
<evidence type="ECO:0000256" key="6">
    <source>
        <dbReference type="ARBA" id="ARBA00022824"/>
    </source>
</evidence>
<dbReference type="InterPro" id="IPR007873">
    <property type="entry name" value="Glycosyltransferase_ALG3"/>
</dbReference>
<evidence type="ECO:0000256" key="8">
    <source>
        <dbReference type="ARBA" id="ARBA00023136"/>
    </source>
</evidence>